<gene>
    <name evidence="2" type="ORF">ACFQ1S_24455</name>
</gene>
<accession>A0ABW3MEP8</accession>
<feature type="non-terminal residue" evidence="2">
    <location>
        <position position="1"/>
    </location>
</feature>
<organism evidence="2 3">
    <name type="scientific">Kibdelosporangium lantanae</name>
    <dbReference type="NCBI Taxonomy" id="1497396"/>
    <lineage>
        <taxon>Bacteria</taxon>
        <taxon>Bacillati</taxon>
        <taxon>Actinomycetota</taxon>
        <taxon>Actinomycetes</taxon>
        <taxon>Pseudonocardiales</taxon>
        <taxon>Pseudonocardiaceae</taxon>
        <taxon>Kibdelosporangium</taxon>
    </lineage>
</organism>
<dbReference type="CDD" id="cd06577">
    <property type="entry name" value="PASTA_pknB"/>
    <property type="match status" value="1"/>
</dbReference>
<reference evidence="3" key="1">
    <citation type="journal article" date="2019" name="Int. J. Syst. Evol. Microbiol.">
        <title>The Global Catalogue of Microorganisms (GCM) 10K type strain sequencing project: providing services to taxonomists for standard genome sequencing and annotation.</title>
        <authorList>
            <consortium name="The Broad Institute Genomics Platform"/>
            <consortium name="The Broad Institute Genome Sequencing Center for Infectious Disease"/>
            <person name="Wu L."/>
            <person name="Ma J."/>
        </authorList>
    </citation>
    <scope>NUCLEOTIDE SEQUENCE [LARGE SCALE GENOMIC DNA]</scope>
    <source>
        <strain evidence="3">JCM 31486</strain>
    </source>
</reference>
<dbReference type="Gene3D" id="3.30.10.20">
    <property type="match status" value="1"/>
</dbReference>
<evidence type="ECO:0000259" key="1">
    <source>
        <dbReference type="Pfam" id="PF03793"/>
    </source>
</evidence>
<dbReference type="Proteomes" id="UP001597045">
    <property type="component" value="Unassembled WGS sequence"/>
</dbReference>
<evidence type="ECO:0000313" key="2">
    <source>
        <dbReference type="EMBL" id="MFD1048457.1"/>
    </source>
</evidence>
<protein>
    <submittedName>
        <fullName evidence="2">PASTA domain-containing protein</fullName>
    </submittedName>
</protein>
<evidence type="ECO:0000313" key="3">
    <source>
        <dbReference type="Proteomes" id="UP001597045"/>
    </source>
</evidence>
<keyword evidence="3" id="KW-1185">Reference proteome</keyword>
<name>A0ABW3MEP8_9PSEU</name>
<feature type="domain" description="PASTA" evidence="1">
    <location>
        <begin position="13"/>
        <end position="78"/>
    </location>
</feature>
<dbReference type="EMBL" id="JBHTIS010001603">
    <property type="protein sequence ID" value="MFD1048457.1"/>
    <property type="molecule type" value="Genomic_DNA"/>
</dbReference>
<proteinExistence type="predicted"/>
<comment type="caution">
    <text evidence="2">The sequence shown here is derived from an EMBL/GenBank/DDBJ whole genome shotgun (WGS) entry which is preliminary data.</text>
</comment>
<dbReference type="InterPro" id="IPR005543">
    <property type="entry name" value="PASTA_dom"/>
</dbReference>
<sequence>TTPTGSAPAKEWTMPDMVGKGLQEAQDAMQKLTGDPVFLTTSHDATGAKRQQLVDHNWKVCSQTPAAGTKINMKSVVDFGAVKTGESCP</sequence>
<dbReference type="Pfam" id="PF03793">
    <property type="entry name" value="PASTA"/>
    <property type="match status" value="1"/>
</dbReference>